<accession>A0ABN8P9D9</accession>
<evidence type="ECO:0000313" key="3">
    <source>
        <dbReference type="Proteomes" id="UP001159405"/>
    </source>
</evidence>
<organism evidence="2 3">
    <name type="scientific">Porites lobata</name>
    <dbReference type="NCBI Taxonomy" id="104759"/>
    <lineage>
        <taxon>Eukaryota</taxon>
        <taxon>Metazoa</taxon>
        <taxon>Cnidaria</taxon>
        <taxon>Anthozoa</taxon>
        <taxon>Hexacorallia</taxon>
        <taxon>Scleractinia</taxon>
        <taxon>Fungiina</taxon>
        <taxon>Poritidae</taxon>
        <taxon>Porites</taxon>
    </lineage>
</organism>
<proteinExistence type="predicted"/>
<feature type="region of interest" description="Disordered" evidence="1">
    <location>
        <begin position="13"/>
        <end position="34"/>
    </location>
</feature>
<reference evidence="2 3" key="1">
    <citation type="submission" date="2022-05" db="EMBL/GenBank/DDBJ databases">
        <authorList>
            <consortium name="Genoscope - CEA"/>
            <person name="William W."/>
        </authorList>
    </citation>
    <scope>NUCLEOTIDE SEQUENCE [LARGE SCALE GENOMIC DNA]</scope>
</reference>
<feature type="compositionally biased region" description="Polar residues" evidence="1">
    <location>
        <begin position="13"/>
        <end position="28"/>
    </location>
</feature>
<name>A0ABN8P9D9_9CNID</name>
<evidence type="ECO:0000256" key="1">
    <source>
        <dbReference type="SAM" id="MobiDB-lite"/>
    </source>
</evidence>
<feature type="non-terminal residue" evidence="2">
    <location>
        <position position="81"/>
    </location>
</feature>
<gene>
    <name evidence="2" type="ORF">PLOB_00040267</name>
</gene>
<evidence type="ECO:0000313" key="2">
    <source>
        <dbReference type="EMBL" id="CAH3138690.1"/>
    </source>
</evidence>
<dbReference type="EMBL" id="CALNXK010000061">
    <property type="protein sequence ID" value="CAH3138690.1"/>
    <property type="molecule type" value="Genomic_DNA"/>
</dbReference>
<protein>
    <submittedName>
        <fullName evidence="2">Uncharacterized protein</fullName>
    </submittedName>
</protein>
<sequence>MFQIIRRLNVNGKQPLSPRCSSQPTSLKCTDREGLNESNLRTSHFPLPTSHFPLPTSDFRLLTSNLRFATSDFQLPTSDLT</sequence>
<keyword evidence="3" id="KW-1185">Reference proteome</keyword>
<comment type="caution">
    <text evidence="2">The sequence shown here is derived from an EMBL/GenBank/DDBJ whole genome shotgun (WGS) entry which is preliminary data.</text>
</comment>
<dbReference type="Proteomes" id="UP001159405">
    <property type="component" value="Unassembled WGS sequence"/>
</dbReference>